<dbReference type="EMBL" id="JABSTQ010011152">
    <property type="protein sequence ID" value="KAG0414740.1"/>
    <property type="molecule type" value="Genomic_DNA"/>
</dbReference>
<evidence type="ECO:0000313" key="2">
    <source>
        <dbReference type="Proteomes" id="UP000805193"/>
    </source>
</evidence>
<proteinExistence type="predicted"/>
<keyword evidence="2" id="KW-1185">Reference proteome</keyword>
<gene>
    <name evidence="1" type="ORF">HPB47_008111</name>
</gene>
<protein>
    <submittedName>
        <fullName evidence="1">Uncharacterized protein</fullName>
    </submittedName>
</protein>
<evidence type="ECO:0000313" key="1">
    <source>
        <dbReference type="EMBL" id="KAG0414740.1"/>
    </source>
</evidence>
<accession>A0AC60P5N6</accession>
<name>A0AC60P5N6_IXOPE</name>
<organism evidence="1 2">
    <name type="scientific">Ixodes persulcatus</name>
    <name type="common">Taiga tick</name>
    <dbReference type="NCBI Taxonomy" id="34615"/>
    <lineage>
        <taxon>Eukaryota</taxon>
        <taxon>Metazoa</taxon>
        <taxon>Ecdysozoa</taxon>
        <taxon>Arthropoda</taxon>
        <taxon>Chelicerata</taxon>
        <taxon>Arachnida</taxon>
        <taxon>Acari</taxon>
        <taxon>Parasitiformes</taxon>
        <taxon>Ixodida</taxon>
        <taxon>Ixodoidea</taxon>
        <taxon>Ixodidae</taxon>
        <taxon>Ixodinae</taxon>
        <taxon>Ixodes</taxon>
    </lineage>
</organism>
<comment type="caution">
    <text evidence="1">The sequence shown here is derived from an EMBL/GenBank/DDBJ whole genome shotgun (WGS) entry which is preliminary data.</text>
</comment>
<reference evidence="1 2" key="1">
    <citation type="journal article" date="2020" name="Cell">
        <title>Large-Scale Comparative Analyses of Tick Genomes Elucidate Their Genetic Diversity and Vector Capacities.</title>
        <authorList>
            <consortium name="Tick Genome and Microbiome Consortium (TIGMIC)"/>
            <person name="Jia N."/>
            <person name="Wang J."/>
            <person name="Shi W."/>
            <person name="Du L."/>
            <person name="Sun Y."/>
            <person name="Zhan W."/>
            <person name="Jiang J.F."/>
            <person name="Wang Q."/>
            <person name="Zhang B."/>
            <person name="Ji P."/>
            <person name="Bell-Sakyi L."/>
            <person name="Cui X.M."/>
            <person name="Yuan T.T."/>
            <person name="Jiang B.G."/>
            <person name="Yang W.F."/>
            <person name="Lam T.T."/>
            <person name="Chang Q.C."/>
            <person name="Ding S.J."/>
            <person name="Wang X.J."/>
            <person name="Zhu J.G."/>
            <person name="Ruan X.D."/>
            <person name="Zhao L."/>
            <person name="Wei J.T."/>
            <person name="Ye R.Z."/>
            <person name="Que T.C."/>
            <person name="Du C.H."/>
            <person name="Zhou Y.H."/>
            <person name="Cheng J.X."/>
            <person name="Dai P.F."/>
            <person name="Guo W.B."/>
            <person name="Han X.H."/>
            <person name="Huang E.J."/>
            <person name="Li L.F."/>
            <person name="Wei W."/>
            <person name="Gao Y.C."/>
            <person name="Liu J.Z."/>
            <person name="Shao H.Z."/>
            <person name="Wang X."/>
            <person name="Wang C.C."/>
            <person name="Yang T.C."/>
            <person name="Huo Q.B."/>
            <person name="Li W."/>
            <person name="Chen H.Y."/>
            <person name="Chen S.E."/>
            <person name="Zhou L.G."/>
            <person name="Ni X.B."/>
            <person name="Tian J.H."/>
            <person name="Sheng Y."/>
            <person name="Liu T."/>
            <person name="Pan Y.S."/>
            <person name="Xia L.Y."/>
            <person name="Li J."/>
            <person name="Zhao F."/>
            <person name="Cao W.C."/>
        </authorList>
    </citation>
    <scope>NUCLEOTIDE SEQUENCE [LARGE SCALE GENOMIC DNA]</scope>
    <source>
        <strain evidence="1">Iper-2018</strain>
    </source>
</reference>
<dbReference type="Proteomes" id="UP000805193">
    <property type="component" value="Unassembled WGS sequence"/>
</dbReference>
<sequence>MDRSHRKYVIWQWNCRGFRRKRGNLQQYVSTKEEESTPDVIAVQETWGMAKFFGYRAYGKDAKEKTRVATLVRRNLPVIEHDTGISTVEHVLIEIISNTKRDGRSVFVLNVYSSPAKRHRFAGLIRVTLEIAKQQALGVVGDFNAPHPDWGYVTETVKVRNLWHDANDGGLTLIIAPDQPTRRGDAKHRDTTPDLAFVRNVKGAEWINTWEDLGSDHFVAVATVIAGPGKLKGRRIRITEWDAFRGFLEEFEEEDIENIEEQKPLHMWEAKSSMQRMLRIQRHNRNLWCKITKLSKEIEAHANKITRQQWQDSFDSFDHQLGAPKTWNIFRHLLDPDGTKTAQANKMSEILRRHEETKNDLMEDPQEAHRGQPTPSSHAEVREVLLRLKTKSAPGPDGVTNKMLRNLGDGAVTGITRYMNACWERGSIPQQWKTAKVVMIPKPGKRPQLDSLRPNSLTSCAGKLMEHVVLGRLNRYMEERELFPHTMVGFRPHLSTQDVMLRLKHQIVDGTGSSPLNTRAILGLDLTKAFDNIIHDAVLDNLRALAVGKRTYGYIQDFLSGRKARLAVGGVESEDMCLGGKGTPQGSVLYPYLFNVVMICLPAKLEKIAGLQHSIYADDITLWVTGGSDGFIEEVLQEAIRVVEEYKSELLLRGPKRGGKEKSNIELFAQGHRIPQVESIRVLGLRIQADGKNREMIQALGETAYEVARLIARISSGNYGMKKGNVMRLVQAFMMSRLAYVVRFMRLGVAEKSKLECIVWKPYKRALGLPNSTSNKKLAALGVHNTIDELIEAQRTAQLERLTRSATGRHILKSLGLRFSPIPKHMHPEHDAQRREARAKALGRTLKEEEGVAYVDAAEYMRRGAMAAAVVNGDGHLVASCSVKTADPETVAEVAVALALSMPGFRTIVCDSQSAVRNFAKGRVSPRTLRVLRGATCFGERERVRLVWTPAHAPLPGSEEAHDAARGFTVRAGTTSGAPVASSGRDRLVTFRDILDYYTDGRASFPPTHHSLNKRQSTNTYPCPALLNWWYPDRYTDACKLCGQRANL</sequence>